<dbReference type="RefSeq" id="XP_037159691.1">
    <property type="nucleotide sequence ID" value="XM_037313419.1"/>
</dbReference>
<sequence>MPPLFDANGQPVKLSFFDLFLHSTTSRSGKGTPVIERKKPQKAESPCTETSPKSTETTESGSAEWTKIEEMGLLGMKALNKSWKEISGVLAGKDEDDIKKKYRELYVDAPASIKPKKAEAKKKEAKKETEDNKEEKKEEEKEEKKEEEKEEKKEEEKEEEKEEKKDEAKEEEKEEEKEEKKDEAKHDEAKAGDERKKITEGGKKGGKEGKQGKKGQRGQKGQQGKEKAEEAKPEEVKVEEVKPEENDGILKAKVTAGEKGKEGELKSINGHPVIFVDDDEELEFEELLYLYGLNARFDEQKWITVDSKFFDRFGKRVGAEKLKEKLAGSW</sequence>
<gene>
    <name evidence="2" type="ORF">HO173_011539</name>
</gene>
<feature type="compositionally biased region" description="Basic and acidic residues" evidence="1">
    <location>
        <begin position="223"/>
        <end position="243"/>
    </location>
</feature>
<evidence type="ECO:0000313" key="2">
    <source>
        <dbReference type="EMBL" id="KAF6229499.1"/>
    </source>
</evidence>
<name>A0A8H6KZ07_9LECA</name>
<evidence type="ECO:0008006" key="4">
    <source>
        <dbReference type="Google" id="ProtNLM"/>
    </source>
</evidence>
<accession>A0A8H6KZ07</accession>
<feature type="compositionally biased region" description="Low complexity" evidence="1">
    <location>
        <begin position="44"/>
        <end position="62"/>
    </location>
</feature>
<feature type="region of interest" description="Disordered" evidence="1">
    <location>
        <begin position="104"/>
        <end position="243"/>
    </location>
</feature>
<dbReference type="Proteomes" id="UP000578531">
    <property type="component" value="Unassembled WGS sequence"/>
</dbReference>
<dbReference type="AlphaFoldDB" id="A0A8H6KZ07"/>
<protein>
    <recommendedName>
        <fullName evidence="4">Myb-like domain-containing protein</fullName>
    </recommendedName>
</protein>
<organism evidence="2 3">
    <name type="scientific">Letharia columbiana</name>
    <dbReference type="NCBI Taxonomy" id="112416"/>
    <lineage>
        <taxon>Eukaryota</taxon>
        <taxon>Fungi</taxon>
        <taxon>Dikarya</taxon>
        <taxon>Ascomycota</taxon>
        <taxon>Pezizomycotina</taxon>
        <taxon>Lecanoromycetes</taxon>
        <taxon>OSLEUM clade</taxon>
        <taxon>Lecanoromycetidae</taxon>
        <taxon>Lecanorales</taxon>
        <taxon>Lecanorineae</taxon>
        <taxon>Parmeliaceae</taxon>
        <taxon>Letharia</taxon>
    </lineage>
</organism>
<proteinExistence type="predicted"/>
<feature type="compositionally biased region" description="Basic and acidic residues" evidence="1">
    <location>
        <begin position="162"/>
        <end position="171"/>
    </location>
</feature>
<feature type="compositionally biased region" description="Basic and acidic residues" evidence="1">
    <location>
        <begin position="116"/>
        <end position="155"/>
    </location>
</feature>
<comment type="caution">
    <text evidence="2">The sequence shown here is derived from an EMBL/GenBank/DDBJ whole genome shotgun (WGS) entry which is preliminary data.</text>
</comment>
<feature type="compositionally biased region" description="Basic and acidic residues" evidence="1">
    <location>
        <begin position="178"/>
        <end position="211"/>
    </location>
</feature>
<reference evidence="2 3" key="1">
    <citation type="journal article" date="2020" name="Genomics">
        <title>Complete, high-quality genomes from long-read metagenomic sequencing of two wolf lichen thalli reveals enigmatic genome architecture.</title>
        <authorList>
            <person name="McKenzie S.K."/>
            <person name="Walston R.F."/>
            <person name="Allen J.L."/>
        </authorList>
    </citation>
    <scope>NUCLEOTIDE SEQUENCE [LARGE SCALE GENOMIC DNA]</scope>
    <source>
        <strain evidence="2">WasteWater2</strain>
    </source>
</reference>
<evidence type="ECO:0000313" key="3">
    <source>
        <dbReference type="Proteomes" id="UP000578531"/>
    </source>
</evidence>
<evidence type="ECO:0000256" key="1">
    <source>
        <dbReference type="SAM" id="MobiDB-lite"/>
    </source>
</evidence>
<keyword evidence="3" id="KW-1185">Reference proteome</keyword>
<feature type="region of interest" description="Disordered" evidence="1">
    <location>
        <begin position="24"/>
        <end position="65"/>
    </location>
</feature>
<dbReference type="EMBL" id="JACCJC010000072">
    <property type="protein sequence ID" value="KAF6229499.1"/>
    <property type="molecule type" value="Genomic_DNA"/>
</dbReference>
<dbReference type="GeneID" id="59293181"/>
<dbReference type="OrthoDB" id="5427780at2759"/>